<keyword evidence="3" id="KW-1185">Reference proteome</keyword>
<sequence>CTVPGLRQFNTFLFSLLTEKRKKINASTLGTTRRRPLANQQEPRPLTLLPPL</sequence>
<reference evidence="2" key="1">
    <citation type="journal article" date="2023" name="IScience">
        <title>Live-bearing cockroach genome reveals convergent evolutionary mechanisms linked to viviparity in insects and beyond.</title>
        <authorList>
            <person name="Fouks B."/>
            <person name="Harrison M.C."/>
            <person name="Mikhailova A.A."/>
            <person name="Marchal E."/>
            <person name="English S."/>
            <person name="Carruthers M."/>
            <person name="Jennings E.C."/>
            <person name="Chiamaka E.L."/>
            <person name="Frigard R.A."/>
            <person name="Pippel M."/>
            <person name="Attardo G.M."/>
            <person name="Benoit J.B."/>
            <person name="Bornberg-Bauer E."/>
            <person name="Tobe S.S."/>
        </authorList>
    </citation>
    <scope>NUCLEOTIDE SEQUENCE</scope>
    <source>
        <strain evidence="2">Stay&amp;Tobe</strain>
    </source>
</reference>
<reference evidence="2" key="2">
    <citation type="submission" date="2023-05" db="EMBL/GenBank/DDBJ databases">
        <authorList>
            <person name="Fouks B."/>
        </authorList>
    </citation>
    <scope>NUCLEOTIDE SEQUENCE</scope>
    <source>
        <strain evidence="2">Stay&amp;Tobe</strain>
        <tissue evidence="2">Testes</tissue>
    </source>
</reference>
<comment type="caution">
    <text evidence="2">The sequence shown here is derived from an EMBL/GenBank/DDBJ whole genome shotgun (WGS) entry which is preliminary data.</text>
</comment>
<gene>
    <name evidence="2" type="ORF">L9F63_015759</name>
</gene>
<organism evidence="2 3">
    <name type="scientific">Diploptera punctata</name>
    <name type="common">Pacific beetle cockroach</name>
    <dbReference type="NCBI Taxonomy" id="6984"/>
    <lineage>
        <taxon>Eukaryota</taxon>
        <taxon>Metazoa</taxon>
        <taxon>Ecdysozoa</taxon>
        <taxon>Arthropoda</taxon>
        <taxon>Hexapoda</taxon>
        <taxon>Insecta</taxon>
        <taxon>Pterygota</taxon>
        <taxon>Neoptera</taxon>
        <taxon>Polyneoptera</taxon>
        <taxon>Dictyoptera</taxon>
        <taxon>Blattodea</taxon>
        <taxon>Blaberoidea</taxon>
        <taxon>Blaberidae</taxon>
        <taxon>Diplopterinae</taxon>
        <taxon>Diploptera</taxon>
    </lineage>
</organism>
<evidence type="ECO:0000313" key="2">
    <source>
        <dbReference type="EMBL" id="KAJ9592558.1"/>
    </source>
</evidence>
<dbReference type="EMBL" id="JASPKZ010003831">
    <property type="protein sequence ID" value="KAJ9592558.1"/>
    <property type="molecule type" value="Genomic_DNA"/>
</dbReference>
<dbReference type="AlphaFoldDB" id="A0AAD8EJI9"/>
<protein>
    <submittedName>
        <fullName evidence="2">Uncharacterized protein</fullName>
    </submittedName>
</protein>
<proteinExistence type="predicted"/>
<evidence type="ECO:0000313" key="3">
    <source>
        <dbReference type="Proteomes" id="UP001233999"/>
    </source>
</evidence>
<name>A0AAD8EJI9_DIPPU</name>
<evidence type="ECO:0000256" key="1">
    <source>
        <dbReference type="SAM" id="MobiDB-lite"/>
    </source>
</evidence>
<feature type="non-terminal residue" evidence="2">
    <location>
        <position position="52"/>
    </location>
</feature>
<dbReference type="Proteomes" id="UP001233999">
    <property type="component" value="Unassembled WGS sequence"/>
</dbReference>
<feature type="non-terminal residue" evidence="2">
    <location>
        <position position="1"/>
    </location>
</feature>
<accession>A0AAD8EJI9</accession>
<feature type="region of interest" description="Disordered" evidence="1">
    <location>
        <begin position="25"/>
        <end position="52"/>
    </location>
</feature>